<dbReference type="RefSeq" id="WP_184680681.1">
    <property type="nucleotide sequence ID" value="NZ_JACHLL010000001.1"/>
</dbReference>
<evidence type="ECO:0000256" key="5">
    <source>
        <dbReference type="ARBA" id="ARBA00022519"/>
    </source>
</evidence>
<keyword evidence="5" id="KW-0997">Cell inner membrane</keyword>
<dbReference type="PRINTS" id="PR00885">
    <property type="entry name" value="BCTERIALGSPH"/>
</dbReference>
<name>A0A7X0BPQ4_9PSED</name>
<reference evidence="11 12" key="1">
    <citation type="submission" date="2020-08" db="EMBL/GenBank/DDBJ databases">
        <title>Functional genomics of gut bacteria from endangered species of beetles.</title>
        <authorList>
            <person name="Carlos-Shanley C."/>
        </authorList>
    </citation>
    <scope>NUCLEOTIDE SEQUENCE [LARGE SCALE GENOMIC DNA]</scope>
    <source>
        <strain evidence="11 12">S00202</strain>
    </source>
</reference>
<keyword evidence="6 10" id="KW-0812">Transmembrane</keyword>
<gene>
    <name evidence="11" type="ORF">HNP49_000722</name>
</gene>
<dbReference type="GO" id="GO:0005886">
    <property type="term" value="C:plasma membrane"/>
    <property type="evidence" value="ECO:0007669"/>
    <property type="project" value="UniProtKB-SubCell"/>
</dbReference>
<proteinExistence type="predicted"/>
<keyword evidence="7 10" id="KW-1133">Transmembrane helix</keyword>
<keyword evidence="12" id="KW-1185">Reference proteome</keyword>
<keyword evidence="4" id="KW-0488">Methylation</keyword>
<dbReference type="SUPFAM" id="SSF54523">
    <property type="entry name" value="Pili subunits"/>
    <property type="match status" value="1"/>
</dbReference>
<dbReference type="AlphaFoldDB" id="A0A7X0BPQ4"/>
<evidence type="ECO:0000256" key="3">
    <source>
        <dbReference type="ARBA" id="ARBA00022475"/>
    </source>
</evidence>
<dbReference type="Gene3D" id="3.55.40.10">
    <property type="entry name" value="minor pseudopilin epsh domain"/>
    <property type="match status" value="1"/>
</dbReference>
<dbReference type="EMBL" id="JACHLL010000001">
    <property type="protein sequence ID" value="MBB6340572.1"/>
    <property type="molecule type" value="Genomic_DNA"/>
</dbReference>
<evidence type="ECO:0000313" key="11">
    <source>
        <dbReference type="EMBL" id="MBB6340572.1"/>
    </source>
</evidence>
<evidence type="ECO:0000256" key="10">
    <source>
        <dbReference type="SAM" id="Phobius"/>
    </source>
</evidence>
<comment type="subcellular location">
    <subcellularLocation>
        <location evidence="1">Cell inner membrane</location>
        <topology evidence="1">Single-pass membrane protein</topology>
    </subcellularLocation>
</comment>
<evidence type="ECO:0000256" key="6">
    <source>
        <dbReference type="ARBA" id="ARBA00022692"/>
    </source>
</evidence>
<keyword evidence="3" id="KW-1003">Cell membrane</keyword>
<evidence type="ECO:0000256" key="9">
    <source>
        <dbReference type="ARBA" id="ARBA00030775"/>
    </source>
</evidence>
<dbReference type="NCBIfam" id="TIGR01708">
    <property type="entry name" value="typeII_sec_gspH"/>
    <property type="match status" value="1"/>
</dbReference>
<dbReference type="InterPro" id="IPR012902">
    <property type="entry name" value="N_methyl_site"/>
</dbReference>
<dbReference type="NCBIfam" id="TIGR02532">
    <property type="entry name" value="IV_pilin_GFxxxE"/>
    <property type="match status" value="1"/>
</dbReference>
<dbReference type="GO" id="GO:0015627">
    <property type="term" value="C:type II protein secretion system complex"/>
    <property type="evidence" value="ECO:0007669"/>
    <property type="project" value="InterPro"/>
</dbReference>
<protein>
    <recommendedName>
        <fullName evidence="2">Type II secretion system protein H</fullName>
    </recommendedName>
    <alternativeName>
        <fullName evidence="9">General secretion pathway protein H</fullName>
    </alternativeName>
</protein>
<dbReference type="InterPro" id="IPR045584">
    <property type="entry name" value="Pilin-like"/>
</dbReference>
<evidence type="ECO:0000256" key="2">
    <source>
        <dbReference type="ARBA" id="ARBA00021549"/>
    </source>
</evidence>
<evidence type="ECO:0000256" key="7">
    <source>
        <dbReference type="ARBA" id="ARBA00022989"/>
    </source>
</evidence>
<sequence>MVNEQSEAAFNAVFPTRSTSAAGFTLIELLVVIVIIGSLVSLAMLSVGGNQGRLLQDEAERLAALIGVLSEEATLDNREYGLLLDDQGYRVLRYDERQAVWQAAPGQREHRLPEFARLELKLEGQPLKLAAPVLAKQDNPGLSEGDEAERTPVTAAPQLLILSSGELSPFSLRIEERAANGAAFRLASDGFALPLAERAAQ</sequence>
<evidence type="ECO:0000256" key="1">
    <source>
        <dbReference type="ARBA" id="ARBA00004377"/>
    </source>
</evidence>
<dbReference type="InterPro" id="IPR002416">
    <property type="entry name" value="T2SS_protein-GspH"/>
</dbReference>
<organism evidence="11 12">
    <name type="scientific">Pseudomonas fluvialis</name>
    <dbReference type="NCBI Taxonomy" id="1793966"/>
    <lineage>
        <taxon>Bacteria</taxon>
        <taxon>Pseudomonadati</taxon>
        <taxon>Pseudomonadota</taxon>
        <taxon>Gammaproteobacteria</taxon>
        <taxon>Pseudomonadales</taxon>
        <taxon>Pseudomonadaceae</taxon>
        <taxon>Pseudomonas</taxon>
    </lineage>
</organism>
<dbReference type="PROSITE" id="PS00409">
    <property type="entry name" value="PROKAR_NTER_METHYL"/>
    <property type="match status" value="1"/>
</dbReference>
<dbReference type="Pfam" id="PF07963">
    <property type="entry name" value="N_methyl"/>
    <property type="match status" value="1"/>
</dbReference>
<keyword evidence="8 10" id="KW-0472">Membrane</keyword>
<dbReference type="GO" id="GO:0015628">
    <property type="term" value="P:protein secretion by the type II secretion system"/>
    <property type="evidence" value="ECO:0007669"/>
    <property type="project" value="InterPro"/>
</dbReference>
<accession>A0A7X0BPQ4</accession>
<dbReference type="InterPro" id="IPR049875">
    <property type="entry name" value="TypeII_GspH"/>
</dbReference>
<evidence type="ECO:0000256" key="4">
    <source>
        <dbReference type="ARBA" id="ARBA00022481"/>
    </source>
</evidence>
<feature type="transmembrane region" description="Helical" evidence="10">
    <location>
        <begin position="20"/>
        <end position="45"/>
    </location>
</feature>
<comment type="caution">
    <text evidence="11">The sequence shown here is derived from an EMBL/GenBank/DDBJ whole genome shotgun (WGS) entry which is preliminary data.</text>
</comment>
<dbReference type="Proteomes" id="UP000557193">
    <property type="component" value="Unassembled WGS sequence"/>
</dbReference>
<evidence type="ECO:0000313" key="12">
    <source>
        <dbReference type="Proteomes" id="UP000557193"/>
    </source>
</evidence>
<evidence type="ECO:0000256" key="8">
    <source>
        <dbReference type="ARBA" id="ARBA00023136"/>
    </source>
</evidence>